<name>A0A3A8EJY9_9GAMM</name>
<keyword evidence="2" id="KW-1185">Reference proteome</keyword>
<dbReference type="EMBL" id="RAXT01000064">
    <property type="protein sequence ID" value="RKG35227.1"/>
    <property type="molecule type" value="Genomic_DNA"/>
</dbReference>
<dbReference type="RefSeq" id="WP_120385206.1">
    <property type="nucleotide sequence ID" value="NZ_RAXT01000064.1"/>
</dbReference>
<comment type="caution">
    <text evidence="1">The sequence shown here is derived from an EMBL/GenBank/DDBJ whole genome shotgun (WGS) entry which is preliminary data.</text>
</comment>
<dbReference type="Proteomes" id="UP000280405">
    <property type="component" value="Unassembled WGS sequence"/>
</dbReference>
<dbReference type="AlphaFoldDB" id="A0A3A8EJY9"/>
<protein>
    <submittedName>
        <fullName evidence="1">Uncharacterized protein</fullName>
    </submittedName>
</protein>
<reference evidence="1 2" key="1">
    <citation type="submission" date="2018-09" db="EMBL/GenBank/DDBJ databases">
        <title>The draft genome of Acinetobacter spp. strains.</title>
        <authorList>
            <person name="Qin J."/>
            <person name="Feng Y."/>
            <person name="Zong Z."/>
        </authorList>
    </citation>
    <scope>NUCLEOTIDE SEQUENCE [LARGE SCALE GENOMIC DNA]</scope>
    <source>
        <strain evidence="1 2">WCHAc060115</strain>
    </source>
</reference>
<sequence length="60" mass="6598">MNKLSIGLSVLLAVCLAGCEKKAPMSSAKTEVRSIHIAGMPVYEKDYRLTAHENNIDLEH</sequence>
<evidence type="ECO:0000313" key="2">
    <source>
        <dbReference type="Proteomes" id="UP000280405"/>
    </source>
</evidence>
<dbReference type="OrthoDB" id="6713426at2"/>
<dbReference type="NCBIfam" id="NF038215">
    <property type="entry name" value="acineto_lipo_PV"/>
    <property type="match status" value="1"/>
</dbReference>
<accession>A0A3A8EJY9</accession>
<gene>
    <name evidence="1" type="ORF">D7V20_16915</name>
</gene>
<evidence type="ECO:0000313" key="1">
    <source>
        <dbReference type="EMBL" id="RKG35227.1"/>
    </source>
</evidence>
<organism evidence="1 2">
    <name type="scientific">Acinetobacter rongchengensis</name>
    <dbReference type="NCBI Taxonomy" id="2419601"/>
    <lineage>
        <taxon>Bacteria</taxon>
        <taxon>Pseudomonadati</taxon>
        <taxon>Pseudomonadota</taxon>
        <taxon>Gammaproteobacteria</taxon>
        <taxon>Moraxellales</taxon>
        <taxon>Moraxellaceae</taxon>
        <taxon>Acinetobacter</taxon>
    </lineage>
</organism>
<proteinExistence type="predicted"/>